<dbReference type="EMBL" id="CAEZWJ010000117">
    <property type="protein sequence ID" value="CAB4667774.1"/>
    <property type="molecule type" value="Genomic_DNA"/>
</dbReference>
<organism evidence="1">
    <name type="scientific">freshwater metagenome</name>
    <dbReference type="NCBI Taxonomy" id="449393"/>
    <lineage>
        <taxon>unclassified sequences</taxon>
        <taxon>metagenomes</taxon>
        <taxon>ecological metagenomes</taxon>
    </lineage>
</organism>
<protein>
    <submittedName>
        <fullName evidence="1">Unannotated protein</fullName>
    </submittedName>
</protein>
<evidence type="ECO:0000313" key="1">
    <source>
        <dbReference type="EMBL" id="CAB4667774.1"/>
    </source>
</evidence>
<name>A0A6J6M4I6_9ZZZZ</name>
<reference evidence="1" key="1">
    <citation type="submission" date="2020-05" db="EMBL/GenBank/DDBJ databases">
        <authorList>
            <person name="Chiriac C."/>
            <person name="Salcher M."/>
            <person name="Ghai R."/>
            <person name="Kavagutti S V."/>
        </authorList>
    </citation>
    <scope>NUCLEOTIDE SEQUENCE</scope>
</reference>
<gene>
    <name evidence="1" type="ORF">UFOPK2214_01617</name>
</gene>
<accession>A0A6J6M4I6</accession>
<proteinExistence type="predicted"/>
<sequence>MAKPPLLLGADQFNVMRPADGTTTSKFEGAEANPRGVTATASLAVPAPTLVTARTRNSYAVPFARRVPFSNCVTKADVDDEKVFAIASTHPAVVFT</sequence>
<dbReference type="AlphaFoldDB" id="A0A6J6M4I6"/>